<keyword evidence="1" id="KW-0472">Membrane</keyword>
<feature type="transmembrane region" description="Helical" evidence="1">
    <location>
        <begin position="183"/>
        <end position="203"/>
    </location>
</feature>
<keyword evidence="4" id="KW-1185">Reference proteome</keyword>
<feature type="transmembrane region" description="Helical" evidence="1">
    <location>
        <begin position="234"/>
        <end position="253"/>
    </location>
</feature>
<feature type="domain" description="CAAX prenyl protease 2/Lysostaphin resistance protein A-like" evidence="2">
    <location>
        <begin position="127"/>
        <end position="223"/>
    </location>
</feature>
<dbReference type="STRING" id="249408.BOO71_0004942"/>
<comment type="caution">
    <text evidence="3">The sequence shown here is derived from an EMBL/GenBank/DDBJ whole genome shotgun (WGS) entry which is preliminary data.</text>
</comment>
<proteinExistence type="predicted"/>
<keyword evidence="1" id="KW-0812">Transmembrane</keyword>
<evidence type="ECO:0000259" key="2">
    <source>
        <dbReference type="Pfam" id="PF02517"/>
    </source>
</evidence>
<dbReference type="GO" id="GO:0004175">
    <property type="term" value="F:endopeptidase activity"/>
    <property type="evidence" value="ECO:0007669"/>
    <property type="project" value="UniProtKB-ARBA"/>
</dbReference>
<gene>
    <name evidence="3" type="ORF">BOO71_0004942</name>
</gene>
<feature type="transmembrane region" description="Helical" evidence="1">
    <location>
        <begin position="99"/>
        <end position="117"/>
    </location>
</feature>
<feature type="transmembrane region" description="Helical" evidence="1">
    <location>
        <begin position="59"/>
        <end position="79"/>
    </location>
</feature>
<reference evidence="3 4" key="1">
    <citation type="submission" date="2017-01" db="EMBL/GenBank/DDBJ databases">
        <title>Genome Analysis of Deinococcus marmoris KOPRI26562.</title>
        <authorList>
            <person name="Kim J.H."/>
            <person name="Oh H.-M."/>
        </authorList>
    </citation>
    <scope>NUCLEOTIDE SEQUENCE [LARGE SCALE GENOMIC DNA]</scope>
    <source>
        <strain evidence="3 4">KOPRI26562</strain>
    </source>
</reference>
<feature type="transmembrane region" description="Helical" evidence="1">
    <location>
        <begin position="210"/>
        <end position="228"/>
    </location>
</feature>
<protein>
    <recommendedName>
        <fullName evidence="2">CAAX prenyl protease 2/Lysostaphin resistance protein A-like domain-containing protein</fullName>
    </recommendedName>
</protein>
<name>A0A1U7P0N8_9DEIO</name>
<organism evidence="3 4">
    <name type="scientific">Deinococcus marmoris</name>
    <dbReference type="NCBI Taxonomy" id="249408"/>
    <lineage>
        <taxon>Bacteria</taxon>
        <taxon>Thermotogati</taxon>
        <taxon>Deinococcota</taxon>
        <taxon>Deinococci</taxon>
        <taxon>Deinococcales</taxon>
        <taxon>Deinococcaceae</taxon>
        <taxon>Deinococcus</taxon>
    </lineage>
</organism>
<dbReference type="Pfam" id="PF02517">
    <property type="entry name" value="Rce1-like"/>
    <property type="match status" value="1"/>
</dbReference>
<feature type="transmembrane region" description="Helical" evidence="1">
    <location>
        <begin position="152"/>
        <end position="171"/>
    </location>
</feature>
<dbReference type="InterPro" id="IPR003675">
    <property type="entry name" value="Rce1/LyrA-like_dom"/>
</dbReference>
<accession>A0A1U7P0N8</accession>
<dbReference type="RefSeq" id="WP_075831518.1">
    <property type="nucleotide sequence ID" value="NZ_MSTI01000059.1"/>
</dbReference>
<dbReference type="PANTHER" id="PTHR36435:SF1">
    <property type="entry name" value="CAAX AMINO TERMINAL PROTEASE FAMILY PROTEIN"/>
    <property type="match status" value="1"/>
</dbReference>
<feature type="transmembrane region" description="Helical" evidence="1">
    <location>
        <begin position="123"/>
        <end position="140"/>
    </location>
</feature>
<dbReference type="GO" id="GO:0080120">
    <property type="term" value="P:CAAX-box protein maturation"/>
    <property type="evidence" value="ECO:0007669"/>
    <property type="project" value="UniProtKB-ARBA"/>
</dbReference>
<feature type="transmembrane region" description="Helical" evidence="1">
    <location>
        <begin position="21"/>
        <end position="47"/>
    </location>
</feature>
<evidence type="ECO:0000313" key="3">
    <source>
        <dbReference type="EMBL" id="OLV18733.1"/>
    </source>
</evidence>
<dbReference type="EMBL" id="MSTI01000059">
    <property type="protein sequence ID" value="OLV18733.1"/>
    <property type="molecule type" value="Genomic_DNA"/>
</dbReference>
<evidence type="ECO:0000313" key="4">
    <source>
        <dbReference type="Proteomes" id="UP000186607"/>
    </source>
</evidence>
<dbReference type="PANTHER" id="PTHR36435">
    <property type="entry name" value="SLR1288 PROTEIN"/>
    <property type="match status" value="1"/>
</dbReference>
<dbReference type="OrthoDB" id="371054at2"/>
<dbReference type="AlphaFoldDB" id="A0A1U7P0N8"/>
<evidence type="ECO:0000256" key="1">
    <source>
        <dbReference type="SAM" id="Phobius"/>
    </source>
</evidence>
<sequence>MNSTNGQLSSLQTPGFGERHPYWAIALTTLVLAVLLGAAGTALYLMGSQPGAAGAVQQVQPVTLVYPFFALWLAVMFFARRQWKAVSPQRLSGFKVDRWSLFLIPLLVVTINLFSQHPALPQTLTHFASLIALAGLVGFVEEGLYRGLFMKWLLPRGVVTAVLVSSVAFALTHALNLLGGQSMSATALQIVFSLLFGVVAALLRLRAGSLLPLMLWHAAFDLVSFLGTARHENLGLLALNIAVLAVYAGWLAVGNARKASPLINTRIEFS</sequence>
<dbReference type="Proteomes" id="UP000186607">
    <property type="component" value="Unassembled WGS sequence"/>
</dbReference>
<keyword evidence="1" id="KW-1133">Transmembrane helix</keyword>
<dbReference type="InterPro" id="IPR052710">
    <property type="entry name" value="CAAX_protease"/>
</dbReference>